<evidence type="ECO:0000313" key="2">
    <source>
        <dbReference type="EMBL" id="TDH04481.1"/>
    </source>
</evidence>
<gene>
    <name evidence="2" type="ORF">EPR50_G00153100</name>
</gene>
<organism evidence="2 3">
    <name type="scientific">Perca flavescens</name>
    <name type="common">American yellow perch</name>
    <name type="synonym">Morone flavescens</name>
    <dbReference type="NCBI Taxonomy" id="8167"/>
    <lineage>
        <taxon>Eukaryota</taxon>
        <taxon>Metazoa</taxon>
        <taxon>Chordata</taxon>
        <taxon>Craniata</taxon>
        <taxon>Vertebrata</taxon>
        <taxon>Euteleostomi</taxon>
        <taxon>Actinopterygii</taxon>
        <taxon>Neopterygii</taxon>
        <taxon>Teleostei</taxon>
        <taxon>Neoteleostei</taxon>
        <taxon>Acanthomorphata</taxon>
        <taxon>Eupercaria</taxon>
        <taxon>Perciformes</taxon>
        <taxon>Percoidei</taxon>
        <taxon>Percidae</taxon>
        <taxon>Percinae</taxon>
        <taxon>Perca</taxon>
    </lineage>
</organism>
<feature type="compositionally biased region" description="Polar residues" evidence="1">
    <location>
        <begin position="47"/>
        <end position="79"/>
    </location>
</feature>
<protein>
    <submittedName>
        <fullName evidence="2">Uncharacterized protein</fullName>
    </submittedName>
</protein>
<proteinExistence type="predicted"/>
<dbReference type="EMBL" id="SCKG01000014">
    <property type="protein sequence ID" value="TDH04481.1"/>
    <property type="molecule type" value="Genomic_DNA"/>
</dbReference>
<dbReference type="Proteomes" id="UP000295070">
    <property type="component" value="Chromosome 14"/>
</dbReference>
<comment type="caution">
    <text evidence="2">The sequence shown here is derived from an EMBL/GenBank/DDBJ whole genome shotgun (WGS) entry which is preliminary data.</text>
</comment>
<feature type="compositionally biased region" description="Low complexity" evidence="1">
    <location>
        <begin position="93"/>
        <end position="102"/>
    </location>
</feature>
<feature type="compositionally biased region" description="Polar residues" evidence="1">
    <location>
        <begin position="1"/>
        <end position="11"/>
    </location>
</feature>
<dbReference type="AlphaFoldDB" id="A0A484CL28"/>
<feature type="region of interest" description="Disordered" evidence="1">
    <location>
        <begin position="1"/>
        <end position="128"/>
    </location>
</feature>
<sequence>MSASPASSSPQRVKHSGSPTATSSCSSNNTAVRLQPIRATVPYQLLRGNQHSPTRSASCCFSVAGSNTGPTTSRCSSPANPGGSGSDSRLVPRQRLSPPDSRSSPERSPHSPVSKDIVAGSSGVSRAI</sequence>
<name>A0A484CL28_PERFV</name>
<evidence type="ECO:0000313" key="3">
    <source>
        <dbReference type="Proteomes" id="UP000295070"/>
    </source>
</evidence>
<keyword evidence="3" id="KW-1185">Reference proteome</keyword>
<evidence type="ECO:0000256" key="1">
    <source>
        <dbReference type="SAM" id="MobiDB-lite"/>
    </source>
</evidence>
<reference evidence="2 3" key="1">
    <citation type="submission" date="2019-01" db="EMBL/GenBank/DDBJ databases">
        <title>A chromosome-scale genome assembly of the yellow perch, Perca flavescens.</title>
        <authorList>
            <person name="Feron R."/>
            <person name="Morvezen R."/>
            <person name="Bestin A."/>
            <person name="Haffray P."/>
            <person name="Klopp C."/>
            <person name="Zahm M."/>
            <person name="Cabau C."/>
            <person name="Roques C."/>
            <person name="Donnadieu C."/>
            <person name="Bouchez O."/>
            <person name="Christie M."/>
            <person name="Larson W."/>
            <person name="Guiguen Y."/>
        </authorList>
    </citation>
    <scope>NUCLEOTIDE SEQUENCE [LARGE SCALE GENOMIC DNA]</scope>
    <source>
        <strain evidence="2">YP-PL-M2</strain>
        <tissue evidence="2">Blood</tissue>
    </source>
</reference>
<accession>A0A484CL28</accession>
<feature type="compositionally biased region" description="Low complexity" evidence="1">
    <location>
        <begin position="16"/>
        <end position="31"/>
    </location>
</feature>